<feature type="compositionally biased region" description="Polar residues" evidence="1">
    <location>
        <begin position="56"/>
        <end position="73"/>
    </location>
</feature>
<dbReference type="PANTHER" id="PTHR37721:SF1">
    <property type="entry name" value="OS05G0464200 PROTEIN"/>
    <property type="match status" value="1"/>
</dbReference>
<organism evidence="2 3">
    <name type="scientific">Actinidia rufa</name>
    <dbReference type="NCBI Taxonomy" id="165716"/>
    <lineage>
        <taxon>Eukaryota</taxon>
        <taxon>Viridiplantae</taxon>
        <taxon>Streptophyta</taxon>
        <taxon>Embryophyta</taxon>
        <taxon>Tracheophyta</taxon>
        <taxon>Spermatophyta</taxon>
        <taxon>Magnoliopsida</taxon>
        <taxon>eudicotyledons</taxon>
        <taxon>Gunneridae</taxon>
        <taxon>Pentapetalae</taxon>
        <taxon>asterids</taxon>
        <taxon>Ericales</taxon>
        <taxon>Actinidiaceae</taxon>
        <taxon>Actinidia</taxon>
    </lineage>
</organism>
<reference evidence="2 3" key="1">
    <citation type="submission" date="2019-07" db="EMBL/GenBank/DDBJ databases">
        <title>De Novo Assembly of kiwifruit Actinidia rufa.</title>
        <authorList>
            <person name="Sugita-Konishi S."/>
            <person name="Sato K."/>
            <person name="Mori E."/>
            <person name="Abe Y."/>
            <person name="Kisaki G."/>
            <person name="Hamano K."/>
            <person name="Suezawa K."/>
            <person name="Otani M."/>
            <person name="Fukuda T."/>
            <person name="Manabe T."/>
            <person name="Gomi K."/>
            <person name="Tabuchi M."/>
            <person name="Akimitsu K."/>
            <person name="Kataoka I."/>
        </authorList>
    </citation>
    <scope>NUCLEOTIDE SEQUENCE [LARGE SCALE GENOMIC DNA]</scope>
    <source>
        <strain evidence="3">cv. Fuchu</strain>
    </source>
</reference>
<protein>
    <submittedName>
        <fullName evidence="2">Uncharacterized protein</fullName>
    </submittedName>
</protein>
<dbReference type="EMBL" id="BJWL01000024">
    <property type="protein sequence ID" value="GFZ14826.1"/>
    <property type="molecule type" value="Genomic_DNA"/>
</dbReference>
<comment type="caution">
    <text evidence="2">The sequence shown here is derived from an EMBL/GenBank/DDBJ whole genome shotgun (WGS) entry which is preliminary data.</text>
</comment>
<name>A0A7J0GVL2_9ERIC</name>
<evidence type="ECO:0000256" key="1">
    <source>
        <dbReference type="SAM" id="MobiDB-lite"/>
    </source>
</evidence>
<feature type="region of interest" description="Disordered" evidence="1">
    <location>
        <begin position="46"/>
        <end position="73"/>
    </location>
</feature>
<evidence type="ECO:0000313" key="2">
    <source>
        <dbReference type="EMBL" id="GFZ14826.1"/>
    </source>
</evidence>
<dbReference type="AlphaFoldDB" id="A0A7J0GVL2"/>
<proteinExistence type="predicted"/>
<sequence length="73" mass="7841">MEIDQHTNMVKKKMVEVPPRRGHIKGKMFSVLVKKVVIAASFVGLGRERGGGSGSALPTTPPSSYTSDGHSDF</sequence>
<dbReference type="OrthoDB" id="743446at2759"/>
<accession>A0A7J0GVL2</accession>
<evidence type="ECO:0000313" key="3">
    <source>
        <dbReference type="Proteomes" id="UP000585474"/>
    </source>
</evidence>
<keyword evidence="3" id="KW-1185">Reference proteome</keyword>
<gene>
    <name evidence="2" type="ORF">Acr_24g0010160</name>
</gene>
<dbReference type="PANTHER" id="PTHR37721">
    <property type="entry name" value="OS05G0464200 PROTEIN"/>
    <property type="match status" value="1"/>
</dbReference>
<dbReference type="Proteomes" id="UP000585474">
    <property type="component" value="Unassembled WGS sequence"/>
</dbReference>